<protein>
    <submittedName>
        <fullName evidence="2">Uncharacterized protein</fullName>
    </submittedName>
</protein>
<evidence type="ECO:0000313" key="3">
    <source>
        <dbReference type="Proteomes" id="UP000287394"/>
    </source>
</evidence>
<dbReference type="AlphaFoldDB" id="A0A402CTV2"/>
<dbReference type="InterPro" id="IPR000983">
    <property type="entry name" value="Bac_GSPG_pilin"/>
</dbReference>
<dbReference type="RefSeq" id="WP_165864096.1">
    <property type="nucleotide sequence ID" value="NZ_AP025739.1"/>
</dbReference>
<dbReference type="Pfam" id="PF07596">
    <property type="entry name" value="SBP_bac_10"/>
    <property type="match status" value="1"/>
</dbReference>
<proteinExistence type="predicted"/>
<dbReference type="NCBIfam" id="TIGR02532">
    <property type="entry name" value="IV_pilin_GFxxxE"/>
    <property type="match status" value="1"/>
</dbReference>
<dbReference type="InterPro" id="IPR027558">
    <property type="entry name" value="Pre_pil_HX9DG_C"/>
</dbReference>
<evidence type="ECO:0000313" key="2">
    <source>
        <dbReference type="EMBL" id="BDI28763.1"/>
    </source>
</evidence>
<dbReference type="PANTHER" id="PTHR30093">
    <property type="entry name" value="GENERAL SECRETION PATHWAY PROTEIN G"/>
    <property type="match status" value="1"/>
</dbReference>
<accession>A0A402CTV2</accession>
<dbReference type="NCBIfam" id="TIGR04294">
    <property type="entry name" value="pre_pil_HX9DG"/>
    <property type="match status" value="1"/>
</dbReference>
<dbReference type="InterPro" id="IPR045584">
    <property type="entry name" value="Pilin-like"/>
</dbReference>
<dbReference type="InterPro" id="IPR012902">
    <property type="entry name" value="N_methyl_site"/>
</dbReference>
<dbReference type="PROSITE" id="PS00409">
    <property type="entry name" value="PROKAR_NTER_METHYL"/>
    <property type="match status" value="1"/>
</dbReference>
<name>A0A402CTV2_9BACT</name>
<dbReference type="KEGG" id="ccot:CCAX7_008140"/>
<dbReference type="InterPro" id="IPR011453">
    <property type="entry name" value="DUF1559"/>
</dbReference>
<keyword evidence="1" id="KW-0488">Methylation</keyword>
<dbReference type="GO" id="GO:0015627">
    <property type="term" value="C:type II protein secretion system complex"/>
    <property type="evidence" value="ECO:0007669"/>
    <property type="project" value="InterPro"/>
</dbReference>
<keyword evidence="3" id="KW-1185">Reference proteome</keyword>
<reference evidence="2 3" key="1">
    <citation type="journal article" date="2019" name="Int. J. Syst. Evol. Microbiol.">
        <title>Capsulimonas corticalis gen. nov., sp. nov., an aerobic capsulated bacterium, of a novel bacterial order, Capsulimonadales ord. nov., of the class Armatimonadia of the phylum Armatimonadetes.</title>
        <authorList>
            <person name="Li J."/>
            <person name="Kudo C."/>
            <person name="Tonouchi A."/>
        </authorList>
    </citation>
    <scope>NUCLEOTIDE SEQUENCE [LARGE SCALE GENOMIC DNA]</scope>
    <source>
        <strain evidence="2 3">AX-7</strain>
    </source>
</reference>
<dbReference type="EMBL" id="AP025739">
    <property type="protein sequence ID" value="BDI28763.1"/>
    <property type="molecule type" value="Genomic_DNA"/>
</dbReference>
<sequence length="262" mass="28084">MPGAPSAVRARTGFTLIELLVVIAIIAILAAVLFPVFAQARDKARQTGSQSNLRQLALAFQMYAQDADEIFPPASSTGPAGVTHPDNLGANRWPWLTLPYVKSMALYRSASDTGTYSNYRDVSGPNYGYFWGLFPSYGYNWRYLAPATKDAGGADVSAMSDSASSSYSRGVSLAFIQAPTDTILLADTTWAPSPGQTQLVMGYFLINPPQKWTGSTPLTSLSFGYVMPRHQGKANVAFADGHVKAMSVGALSHETLWNGLGA</sequence>
<evidence type="ECO:0000256" key="1">
    <source>
        <dbReference type="ARBA" id="ARBA00022481"/>
    </source>
</evidence>
<dbReference type="Pfam" id="PF07963">
    <property type="entry name" value="N_methyl"/>
    <property type="match status" value="1"/>
</dbReference>
<gene>
    <name evidence="2" type="ORF">CCAX7_008140</name>
</gene>
<dbReference type="SUPFAM" id="SSF54523">
    <property type="entry name" value="Pili subunits"/>
    <property type="match status" value="1"/>
</dbReference>
<dbReference type="GO" id="GO:0015628">
    <property type="term" value="P:protein secretion by the type II secretion system"/>
    <property type="evidence" value="ECO:0007669"/>
    <property type="project" value="InterPro"/>
</dbReference>
<dbReference type="PRINTS" id="PR00813">
    <property type="entry name" value="BCTERIALGSPG"/>
</dbReference>
<dbReference type="Proteomes" id="UP000287394">
    <property type="component" value="Chromosome"/>
</dbReference>
<dbReference type="Gene3D" id="3.30.700.10">
    <property type="entry name" value="Glycoprotein, Type 4 Pilin"/>
    <property type="match status" value="1"/>
</dbReference>
<organism evidence="2 3">
    <name type="scientific">Capsulimonas corticalis</name>
    <dbReference type="NCBI Taxonomy" id="2219043"/>
    <lineage>
        <taxon>Bacteria</taxon>
        <taxon>Bacillati</taxon>
        <taxon>Armatimonadota</taxon>
        <taxon>Armatimonadia</taxon>
        <taxon>Capsulimonadales</taxon>
        <taxon>Capsulimonadaceae</taxon>
        <taxon>Capsulimonas</taxon>
    </lineage>
</organism>